<keyword evidence="1" id="KW-1133">Transmembrane helix</keyword>
<dbReference type="RefSeq" id="WP_204544337.1">
    <property type="nucleotide sequence ID" value="NZ_JAFBFI010000013.1"/>
</dbReference>
<accession>A0ABS2QKL1</accession>
<evidence type="ECO:0000259" key="2">
    <source>
        <dbReference type="Pfam" id="PF03703"/>
    </source>
</evidence>
<name>A0ABS2QKL1_9BACI</name>
<dbReference type="InterPro" id="IPR005182">
    <property type="entry name" value="YdbS-like_PH"/>
</dbReference>
<proteinExistence type="predicted"/>
<dbReference type="PANTHER" id="PTHR34473">
    <property type="entry name" value="UPF0699 TRANSMEMBRANE PROTEIN YDBS"/>
    <property type="match status" value="1"/>
</dbReference>
<dbReference type="PANTHER" id="PTHR34473:SF2">
    <property type="entry name" value="UPF0699 TRANSMEMBRANE PROTEIN YDBT"/>
    <property type="match status" value="1"/>
</dbReference>
<protein>
    <submittedName>
        <fullName evidence="3">Membrane protein</fullName>
    </submittedName>
</protein>
<sequence length="484" mass="55783">MNNKRDHIIEFLYHNYNNIKNQLFPILTFIISFFNAHSKYKPLIFSGFVLVGGVIVVYSFLTWYNKMYSFKEKMIVFSEGVFKKRRNDIPFKNIRSINTSDSLIKRWMGISNLNIEMIGGEKVSFVLSNREIQELKSNIFSGIELKTRGLHSAKFNALEYLLLTTSNIGLFLTSLSIGLWGGGFALDHFAVELGLATEAEKLALEQDTTGMWEKLQQTSWSDVNADVWLGALTFLAVIVVISLLLTSILVYLTYKNFSIKISNKEIEISYGVINKKHFHISHIHIRSIRIIEPLLYRKFGYAQIKADNIGLNDKASRTLFIMPIVKKEKIPLILKDYTPDFTEQIVTMRPDRSTIPIFIFRSVWGVFVTFAALTIITNYAAWGFVLVPLWVIYGYLKWKHSGLHFNDRYITTSFATRLNKTTLITLKKYVESTGVGQSFLSKKTHKADYSFAVYSERLEEVYESDLLDETKKDEFLSYLVMDTS</sequence>
<evidence type="ECO:0000313" key="4">
    <source>
        <dbReference type="Proteomes" id="UP000823486"/>
    </source>
</evidence>
<gene>
    <name evidence="3" type="ORF">JOC77_002980</name>
</gene>
<reference evidence="3 4" key="1">
    <citation type="submission" date="2021-01" db="EMBL/GenBank/DDBJ databases">
        <title>Genomic Encyclopedia of Type Strains, Phase IV (KMG-IV): sequencing the most valuable type-strain genomes for metagenomic binning, comparative biology and taxonomic classification.</title>
        <authorList>
            <person name="Goeker M."/>
        </authorList>
    </citation>
    <scope>NUCLEOTIDE SEQUENCE [LARGE SCALE GENOMIC DNA]</scope>
    <source>
        <strain evidence="3 4">DSM 105482</strain>
    </source>
</reference>
<feature type="transmembrane region" description="Helical" evidence="1">
    <location>
        <begin position="43"/>
        <end position="64"/>
    </location>
</feature>
<keyword evidence="1" id="KW-0812">Transmembrane</keyword>
<feature type="transmembrane region" description="Helical" evidence="1">
    <location>
        <begin position="160"/>
        <end position="180"/>
    </location>
</feature>
<organism evidence="3 4">
    <name type="scientific">Peribacillus deserti</name>
    <dbReference type="NCBI Taxonomy" id="673318"/>
    <lineage>
        <taxon>Bacteria</taxon>
        <taxon>Bacillati</taxon>
        <taxon>Bacillota</taxon>
        <taxon>Bacilli</taxon>
        <taxon>Bacillales</taxon>
        <taxon>Bacillaceae</taxon>
        <taxon>Peribacillus</taxon>
    </lineage>
</organism>
<evidence type="ECO:0000313" key="3">
    <source>
        <dbReference type="EMBL" id="MBM7693540.1"/>
    </source>
</evidence>
<feature type="domain" description="YdbS-like PH" evidence="2">
    <location>
        <begin position="63"/>
        <end position="127"/>
    </location>
</feature>
<dbReference type="PIRSF" id="PIRSF026631">
    <property type="entry name" value="UCP026631"/>
    <property type="match status" value="1"/>
</dbReference>
<evidence type="ECO:0000256" key="1">
    <source>
        <dbReference type="SAM" id="Phobius"/>
    </source>
</evidence>
<feature type="transmembrane region" description="Helical" evidence="1">
    <location>
        <begin position="355"/>
        <end position="373"/>
    </location>
</feature>
<keyword evidence="4" id="KW-1185">Reference proteome</keyword>
<feature type="transmembrane region" description="Helical" evidence="1">
    <location>
        <begin position="379"/>
        <end position="396"/>
    </location>
</feature>
<dbReference type="Pfam" id="PF03703">
    <property type="entry name" value="bPH_2"/>
    <property type="match status" value="2"/>
</dbReference>
<feature type="transmembrane region" description="Helical" evidence="1">
    <location>
        <begin position="227"/>
        <end position="254"/>
    </location>
</feature>
<keyword evidence="1" id="KW-0472">Membrane</keyword>
<dbReference type="EMBL" id="JAFBFI010000013">
    <property type="protein sequence ID" value="MBM7693540.1"/>
    <property type="molecule type" value="Genomic_DNA"/>
</dbReference>
<feature type="transmembrane region" description="Helical" evidence="1">
    <location>
        <begin position="21"/>
        <end position="37"/>
    </location>
</feature>
<comment type="caution">
    <text evidence="3">The sequence shown here is derived from an EMBL/GenBank/DDBJ whole genome shotgun (WGS) entry which is preliminary data.</text>
</comment>
<dbReference type="Proteomes" id="UP000823486">
    <property type="component" value="Unassembled WGS sequence"/>
</dbReference>
<dbReference type="InterPro" id="IPR014529">
    <property type="entry name" value="UCP026631"/>
</dbReference>
<feature type="domain" description="YdbS-like PH" evidence="2">
    <location>
        <begin position="254"/>
        <end position="320"/>
    </location>
</feature>